<organism evidence="1 2">
    <name type="scientific">Daphnia magna</name>
    <dbReference type="NCBI Taxonomy" id="35525"/>
    <lineage>
        <taxon>Eukaryota</taxon>
        <taxon>Metazoa</taxon>
        <taxon>Ecdysozoa</taxon>
        <taxon>Arthropoda</taxon>
        <taxon>Crustacea</taxon>
        <taxon>Branchiopoda</taxon>
        <taxon>Diplostraca</taxon>
        <taxon>Cladocera</taxon>
        <taxon>Anomopoda</taxon>
        <taxon>Daphniidae</taxon>
        <taxon>Daphnia</taxon>
    </lineage>
</organism>
<dbReference type="Gene3D" id="3.10.10.10">
    <property type="entry name" value="HIV Type 1 Reverse Transcriptase, subunit A, domain 1"/>
    <property type="match status" value="1"/>
</dbReference>
<keyword evidence="2" id="KW-1185">Reference proteome</keyword>
<protein>
    <recommendedName>
        <fullName evidence="3">Reverse transcriptase</fullName>
    </recommendedName>
</protein>
<evidence type="ECO:0008006" key="3">
    <source>
        <dbReference type="Google" id="ProtNLM"/>
    </source>
</evidence>
<dbReference type="InterPro" id="IPR043502">
    <property type="entry name" value="DNA/RNA_pol_sf"/>
</dbReference>
<comment type="caution">
    <text evidence="1">The sequence shown here is derived from an EMBL/GenBank/DDBJ whole genome shotgun (WGS) entry which is preliminary data.</text>
</comment>
<accession>A0ABR0B7H7</accession>
<name>A0ABR0B7H7_9CRUS</name>
<sequence>MASISVAWDAINTAAIESALRDIDEENKDKLLKHAIHTQEQGPIRQRANRTSLKQIETAKNIIKELMQNRMIRYSMFPWAAPIVLILPPDIDELSSRRNLKITQPS</sequence>
<dbReference type="SUPFAM" id="SSF56672">
    <property type="entry name" value="DNA/RNA polymerases"/>
    <property type="match status" value="1"/>
</dbReference>
<evidence type="ECO:0000313" key="1">
    <source>
        <dbReference type="EMBL" id="KAK4037644.1"/>
    </source>
</evidence>
<reference evidence="1 2" key="1">
    <citation type="journal article" date="2023" name="Nucleic Acids Res.">
        <title>The hologenome of Daphnia magna reveals possible DNA methylation and microbiome-mediated evolution of the host genome.</title>
        <authorList>
            <person name="Chaturvedi A."/>
            <person name="Li X."/>
            <person name="Dhandapani V."/>
            <person name="Marshall H."/>
            <person name="Kissane S."/>
            <person name="Cuenca-Cambronero M."/>
            <person name="Asole G."/>
            <person name="Calvet F."/>
            <person name="Ruiz-Romero M."/>
            <person name="Marangio P."/>
            <person name="Guigo R."/>
            <person name="Rago D."/>
            <person name="Mirbahai L."/>
            <person name="Eastwood N."/>
            <person name="Colbourne J.K."/>
            <person name="Zhou J."/>
            <person name="Mallon E."/>
            <person name="Orsini L."/>
        </authorList>
    </citation>
    <scope>NUCLEOTIDE SEQUENCE [LARGE SCALE GENOMIC DNA]</scope>
    <source>
        <strain evidence="1">LRV0_1</strain>
    </source>
</reference>
<dbReference type="EMBL" id="JAOYFB010000040">
    <property type="protein sequence ID" value="KAK4037644.1"/>
    <property type="molecule type" value="Genomic_DNA"/>
</dbReference>
<gene>
    <name evidence="1" type="ORF">OUZ56_029675</name>
</gene>
<proteinExistence type="predicted"/>
<evidence type="ECO:0000313" key="2">
    <source>
        <dbReference type="Proteomes" id="UP001234178"/>
    </source>
</evidence>
<dbReference type="Proteomes" id="UP001234178">
    <property type="component" value="Unassembled WGS sequence"/>
</dbReference>